<dbReference type="InterPro" id="IPR053925">
    <property type="entry name" value="RecX_HTH_3rd"/>
</dbReference>
<dbReference type="HAMAP" id="MF_01114">
    <property type="entry name" value="RecX"/>
    <property type="match status" value="1"/>
</dbReference>
<feature type="domain" description="RecX first three-helical" evidence="8">
    <location>
        <begin position="10"/>
        <end position="49"/>
    </location>
</feature>
<comment type="similarity">
    <text evidence="2 5">Belongs to the RecX family.</text>
</comment>
<evidence type="ECO:0000259" key="6">
    <source>
        <dbReference type="Pfam" id="PF02631"/>
    </source>
</evidence>
<dbReference type="PANTHER" id="PTHR33602:SF1">
    <property type="entry name" value="REGULATORY PROTEIN RECX FAMILY PROTEIN"/>
    <property type="match status" value="1"/>
</dbReference>
<dbReference type="InterPro" id="IPR053926">
    <property type="entry name" value="RecX_HTH_1st"/>
</dbReference>
<evidence type="ECO:0000256" key="1">
    <source>
        <dbReference type="ARBA" id="ARBA00004496"/>
    </source>
</evidence>
<protein>
    <recommendedName>
        <fullName evidence="3 5">Regulatory protein RecX</fullName>
    </recommendedName>
</protein>
<dbReference type="Gene3D" id="1.10.10.10">
    <property type="entry name" value="Winged helix-like DNA-binding domain superfamily/Winged helix DNA-binding domain"/>
    <property type="match status" value="2"/>
</dbReference>
<dbReference type="InterPro" id="IPR036388">
    <property type="entry name" value="WH-like_DNA-bd_sf"/>
</dbReference>
<name>A0A5K7SAB9_9BACT</name>
<comment type="function">
    <text evidence="5">Modulates RecA activity.</text>
</comment>
<evidence type="ECO:0000256" key="3">
    <source>
        <dbReference type="ARBA" id="ARBA00018111"/>
    </source>
</evidence>
<dbReference type="GO" id="GO:0005737">
    <property type="term" value="C:cytoplasm"/>
    <property type="evidence" value="ECO:0007669"/>
    <property type="project" value="UniProtKB-SubCell"/>
</dbReference>
<evidence type="ECO:0000313" key="10">
    <source>
        <dbReference type="Proteomes" id="UP001193389"/>
    </source>
</evidence>
<sequence length="155" mass="18132">MELNQDQKIAYDKAAFLCSRSEHCSSEIQEKLKVWGLPAEDSEPVIEKLIAEKYLDDERFARAYAKDKFRFNHWGKQKIAFMLRSKNIPSEITGLALEEIEDEGYLEVLRRLMTDKEKSIKAKDQYDKRNKLMRFAMGRGFESSQIYAVLKELGI</sequence>
<dbReference type="PANTHER" id="PTHR33602">
    <property type="entry name" value="REGULATORY PROTEIN RECX FAMILY PROTEIN"/>
    <property type="match status" value="1"/>
</dbReference>
<evidence type="ECO:0000259" key="8">
    <source>
        <dbReference type="Pfam" id="PF21982"/>
    </source>
</evidence>
<dbReference type="AlphaFoldDB" id="A0A5K7SAB9"/>
<organism evidence="9 10">
    <name type="scientific">Aquipluma nitroreducens</name>
    <dbReference type="NCBI Taxonomy" id="2010828"/>
    <lineage>
        <taxon>Bacteria</taxon>
        <taxon>Pseudomonadati</taxon>
        <taxon>Bacteroidota</taxon>
        <taxon>Bacteroidia</taxon>
        <taxon>Marinilabiliales</taxon>
        <taxon>Prolixibacteraceae</taxon>
        <taxon>Aquipluma</taxon>
    </lineage>
</organism>
<evidence type="ECO:0000256" key="4">
    <source>
        <dbReference type="ARBA" id="ARBA00022490"/>
    </source>
</evidence>
<dbReference type="Pfam" id="PF02631">
    <property type="entry name" value="RecX_HTH2"/>
    <property type="match status" value="1"/>
</dbReference>
<dbReference type="InterPro" id="IPR053924">
    <property type="entry name" value="RecX_HTH_2nd"/>
</dbReference>
<evidence type="ECO:0000313" key="9">
    <source>
        <dbReference type="EMBL" id="BBE18528.1"/>
    </source>
</evidence>
<dbReference type="Pfam" id="PF21982">
    <property type="entry name" value="RecX_HTH1"/>
    <property type="match status" value="1"/>
</dbReference>
<evidence type="ECO:0000256" key="5">
    <source>
        <dbReference type="HAMAP-Rule" id="MF_01114"/>
    </source>
</evidence>
<dbReference type="RefSeq" id="WP_318346855.1">
    <property type="nucleotide sequence ID" value="NZ_AP018694.1"/>
</dbReference>
<dbReference type="GO" id="GO:0006282">
    <property type="term" value="P:regulation of DNA repair"/>
    <property type="evidence" value="ECO:0007669"/>
    <property type="project" value="UniProtKB-UniRule"/>
</dbReference>
<evidence type="ECO:0000259" key="7">
    <source>
        <dbReference type="Pfam" id="PF21981"/>
    </source>
</evidence>
<dbReference type="KEGG" id="anf:AQPE_2690"/>
<dbReference type="Proteomes" id="UP001193389">
    <property type="component" value="Chromosome"/>
</dbReference>
<gene>
    <name evidence="5" type="primary">recX</name>
    <name evidence="9" type="ORF">AQPE_2690</name>
</gene>
<accession>A0A5K7SAB9</accession>
<dbReference type="EMBL" id="AP018694">
    <property type="protein sequence ID" value="BBE18528.1"/>
    <property type="molecule type" value="Genomic_DNA"/>
</dbReference>
<feature type="domain" description="RecX second three-helical" evidence="6">
    <location>
        <begin position="56"/>
        <end position="92"/>
    </location>
</feature>
<proteinExistence type="inferred from homology"/>
<dbReference type="Pfam" id="PF21981">
    <property type="entry name" value="RecX_HTH3"/>
    <property type="match status" value="1"/>
</dbReference>
<keyword evidence="10" id="KW-1185">Reference proteome</keyword>
<comment type="subcellular location">
    <subcellularLocation>
        <location evidence="1 5">Cytoplasm</location>
    </subcellularLocation>
</comment>
<reference evidence="9" key="1">
    <citation type="journal article" date="2020" name="Int. J. Syst. Evol. Microbiol.">
        <title>Aquipluma nitroreducens gen. nov. sp. nov., a novel facultatively anaerobic bacterium isolated from a freshwater lake.</title>
        <authorList>
            <person name="Watanabe M."/>
            <person name="Kojima H."/>
            <person name="Fukui M."/>
        </authorList>
    </citation>
    <scope>NUCLEOTIDE SEQUENCE</scope>
    <source>
        <strain evidence="9">MeG22</strain>
    </source>
</reference>
<dbReference type="InterPro" id="IPR003783">
    <property type="entry name" value="Regulatory_RecX"/>
</dbReference>
<evidence type="ECO:0000256" key="2">
    <source>
        <dbReference type="ARBA" id="ARBA00009695"/>
    </source>
</evidence>
<keyword evidence="4 5" id="KW-0963">Cytoplasm</keyword>
<feature type="domain" description="RecX third three-helical" evidence="7">
    <location>
        <begin position="104"/>
        <end position="150"/>
    </location>
</feature>